<evidence type="ECO:0000313" key="10">
    <source>
        <dbReference type="EMBL" id="PWN93337.1"/>
    </source>
</evidence>
<dbReference type="EMBL" id="KZ819634">
    <property type="protein sequence ID" value="PWN93337.1"/>
    <property type="molecule type" value="Genomic_DNA"/>
</dbReference>
<dbReference type="PANTHER" id="PTHR45624:SF52">
    <property type="entry name" value="MITOCHONDRIAL CARRIER"/>
    <property type="match status" value="1"/>
</dbReference>
<evidence type="ECO:0000256" key="1">
    <source>
        <dbReference type="ARBA" id="ARBA00004225"/>
    </source>
</evidence>
<reference evidence="10" key="1">
    <citation type="journal article" date="2018" name="Mol. Biol. Evol.">
        <title>Broad Genomic Sampling Reveals a Smut Pathogenic Ancestry of the Fungal Clade Ustilaginomycotina.</title>
        <authorList>
            <person name="Kijpornyongpan T."/>
            <person name="Mondo S.J."/>
            <person name="Barry K."/>
            <person name="Sandor L."/>
            <person name="Lee J."/>
            <person name="Lipzen A."/>
            <person name="Pangilinan J."/>
            <person name="LaButti K."/>
            <person name="Hainaut M."/>
            <person name="Henrissat B."/>
            <person name="Grigoriev I.V."/>
            <person name="Spatafora J.W."/>
            <person name="Aime M.C."/>
        </authorList>
    </citation>
    <scope>NUCLEOTIDE SEQUENCE [LARGE SCALE GENOMIC DNA]</scope>
    <source>
        <strain evidence="10">MCA 4198</strain>
    </source>
</reference>
<keyword evidence="4" id="KW-0812">Transmembrane</keyword>
<evidence type="ECO:0000256" key="4">
    <source>
        <dbReference type="ARBA" id="ARBA00022692"/>
    </source>
</evidence>
<dbReference type="GO" id="GO:0031966">
    <property type="term" value="C:mitochondrial membrane"/>
    <property type="evidence" value="ECO:0007669"/>
    <property type="project" value="UniProtKB-SubCell"/>
</dbReference>
<dbReference type="GO" id="GO:0000064">
    <property type="term" value="F:L-ornithine transmembrane transporter activity"/>
    <property type="evidence" value="ECO:0007669"/>
    <property type="project" value="TreeGrafter"/>
</dbReference>
<evidence type="ECO:0000256" key="2">
    <source>
        <dbReference type="ARBA" id="ARBA00006375"/>
    </source>
</evidence>
<keyword evidence="5" id="KW-0677">Repeat</keyword>
<dbReference type="STRING" id="215250.A0A316YV94"/>
<comment type="subcellular location">
    <subcellularLocation>
        <location evidence="1">Mitochondrion membrane</location>
        <topology evidence="1">Multi-pass membrane protein</topology>
    </subcellularLocation>
</comment>
<dbReference type="InParanoid" id="A0A316YV94"/>
<evidence type="ECO:0000256" key="8">
    <source>
        <dbReference type="ARBA" id="ARBA00023136"/>
    </source>
</evidence>
<evidence type="ECO:0000256" key="9">
    <source>
        <dbReference type="SAM" id="MobiDB-lite"/>
    </source>
</evidence>
<dbReference type="GeneID" id="37046553"/>
<feature type="region of interest" description="Disordered" evidence="9">
    <location>
        <begin position="1"/>
        <end position="65"/>
    </location>
</feature>
<protein>
    <recommendedName>
        <fullName evidence="12">Mitochondrial carrier</fullName>
    </recommendedName>
</protein>
<dbReference type="OrthoDB" id="3364892at2759"/>
<dbReference type="GO" id="GO:1990575">
    <property type="term" value="P:mitochondrial L-ornithine transmembrane transport"/>
    <property type="evidence" value="ECO:0007669"/>
    <property type="project" value="TreeGrafter"/>
</dbReference>
<feature type="compositionally biased region" description="Basic and acidic residues" evidence="9">
    <location>
        <begin position="23"/>
        <end position="39"/>
    </location>
</feature>
<name>A0A316YV94_9BASI</name>
<proteinExistence type="inferred from homology"/>
<feature type="compositionally biased region" description="Basic and acidic residues" evidence="9">
    <location>
        <begin position="383"/>
        <end position="402"/>
    </location>
</feature>
<dbReference type="SUPFAM" id="SSF103506">
    <property type="entry name" value="Mitochondrial carrier"/>
    <property type="match status" value="1"/>
</dbReference>
<feature type="region of interest" description="Disordered" evidence="9">
    <location>
        <begin position="552"/>
        <end position="582"/>
    </location>
</feature>
<keyword evidence="6" id="KW-1133">Transmembrane helix</keyword>
<evidence type="ECO:0000313" key="11">
    <source>
        <dbReference type="Proteomes" id="UP000245768"/>
    </source>
</evidence>
<dbReference type="AlphaFoldDB" id="A0A316YV94"/>
<evidence type="ECO:0000256" key="5">
    <source>
        <dbReference type="ARBA" id="ARBA00022737"/>
    </source>
</evidence>
<keyword evidence="3" id="KW-0813">Transport</keyword>
<organism evidence="10 11">
    <name type="scientific">Acaromyces ingoldii</name>
    <dbReference type="NCBI Taxonomy" id="215250"/>
    <lineage>
        <taxon>Eukaryota</taxon>
        <taxon>Fungi</taxon>
        <taxon>Dikarya</taxon>
        <taxon>Basidiomycota</taxon>
        <taxon>Ustilaginomycotina</taxon>
        <taxon>Exobasidiomycetes</taxon>
        <taxon>Exobasidiales</taxon>
        <taxon>Cryptobasidiaceae</taxon>
        <taxon>Acaromyces</taxon>
    </lineage>
</organism>
<evidence type="ECO:0000256" key="3">
    <source>
        <dbReference type="ARBA" id="ARBA00022448"/>
    </source>
</evidence>
<comment type="similarity">
    <text evidence="2">Belongs to the mitochondrial carrier (TC 2.A.29) family.</text>
</comment>
<sequence>MAMATPSGSDITLEKLGQSSPTEDAKAQRKTKAKGEEKKSRPKRRKRSNSNDGATTGQDGTSRKESLSGALARSLVGTLAFVFRAPVRLFRPVKLSSWSLLETMAKREGRSLSLRYLRTLLRREKRSFLPHLLLPPLLVNTTIGFCLFEAYSLTESRLLGEYYPVVEQEPSSPTRKAPTPSFTPLWIVAISGSVAGAAQCIVSAPLDNVRIILSSDIGNSGRHRGSNSSNGGGRLRGHPLGISWRAVARAAILPFAPATTRDRLVQEVKQNASFRPSAAGSGSSNPIWRSLLGLASGNASAEEVEQTKKVWEKRLERWRGGVHGAGLVMSLARDSVGFAAFFLAFECSRRVAFKASQATDRAIALINTSAILPPSIPAPRPDSQPRGDVHIESSTEQERRGSGDISYSQSRTRTGRFVAASVLIVGGAVGAALYELVGRPAELARVVVWEGRKAWEEGRRGNTTSKTKAHKARTTMFANARKGRSVVRGARLSSGVPPSRKLSSFLELRRSNTLGVGQGRIVSMAARDRPRAPHPLRLAKPAAAKGKLTPKKKFLGPVAGGRRRKGLSAGFARGPSSPPPLSTRPSAYTLLVEHAQRTSILRHTSSNPRAPLTPVPTPILLLHTYFIAPFTSRPTSVPFHSTRAGPSSTMRPESQLRKKWTLKNPVSAGPGSLKSVSSAQSWGSGRVAWALRRLATPYGLGFLTYAWMSGDI</sequence>
<feature type="compositionally biased region" description="Polar residues" evidence="9">
    <location>
        <begin position="1"/>
        <end position="10"/>
    </location>
</feature>
<evidence type="ECO:0000256" key="7">
    <source>
        <dbReference type="ARBA" id="ARBA00023128"/>
    </source>
</evidence>
<dbReference type="InterPro" id="IPR050567">
    <property type="entry name" value="Mitochondrial_Carrier"/>
</dbReference>
<dbReference type="RefSeq" id="XP_025380535.1">
    <property type="nucleotide sequence ID" value="XM_025524637.1"/>
</dbReference>
<dbReference type="PANTHER" id="PTHR45624">
    <property type="entry name" value="MITOCHONDRIAL BASIC AMINO ACIDS TRANSPORTER-RELATED"/>
    <property type="match status" value="1"/>
</dbReference>
<evidence type="ECO:0000256" key="6">
    <source>
        <dbReference type="ARBA" id="ARBA00022989"/>
    </source>
</evidence>
<keyword evidence="11" id="KW-1185">Reference proteome</keyword>
<dbReference type="InterPro" id="IPR023395">
    <property type="entry name" value="MCP_dom_sf"/>
</dbReference>
<accession>A0A316YV94</accession>
<dbReference type="Gene3D" id="1.50.40.10">
    <property type="entry name" value="Mitochondrial carrier domain"/>
    <property type="match status" value="1"/>
</dbReference>
<gene>
    <name evidence="10" type="ORF">FA10DRAFT_298738</name>
</gene>
<keyword evidence="8" id="KW-0472">Membrane</keyword>
<feature type="region of interest" description="Disordered" evidence="9">
    <location>
        <begin position="374"/>
        <end position="408"/>
    </location>
</feature>
<keyword evidence="7" id="KW-0496">Mitochondrion</keyword>
<evidence type="ECO:0008006" key="12">
    <source>
        <dbReference type="Google" id="ProtNLM"/>
    </source>
</evidence>
<dbReference type="Proteomes" id="UP000245768">
    <property type="component" value="Unassembled WGS sequence"/>
</dbReference>